<proteinExistence type="predicted"/>
<evidence type="ECO:0000313" key="9">
    <source>
        <dbReference type="EMBL" id="ASW42113.1"/>
    </source>
</evidence>
<name>A0A343J9A5_9CLOT</name>
<dbReference type="GO" id="GO:0009360">
    <property type="term" value="C:DNA polymerase III complex"/>
    <property type="evidence" value="ECO:0007669"/>
    <property type="project" value="InterPro"/>
</dbReference>
<dbReference type="Pfam" id="PF13177">
    <property type="entry name" value="DNA_pol3_delta2"/>
    <property type="match status" value="1"/>
</dbReference>
<keyword evidence="3" id="KW-0808">Transferase</keyword>
<dbReference type="InterPro" id="IPR027417">
    <property type="entry name" value="P-loop_NTPase"/>
</dbReference>
<keyword evidence="5" id="KW-0235">DNA replication</keyword>
<dbReference type="Proteomes" id="UP000264883">
    <property type="component" value="Chromosome"/>
</dbReference>
<comment type="catalytic activity">
    <reaction evidence="7">
        <text>DNA(n) + a 2'-deoxyribonucleoside 5'-triphosphate = DNA(n+1) + diphosphate</text>
        <dbReference type="Rhea" id="RHEA:22508"/>
        <dbReference type="Rhea" id="RHEA-COMP:17339"/>
        <dbReference type="Rhea" id="RHEA-COMP:17340"/>
        <dbReference type="ChEBI" id="CHEBI:33019"/>
        <dbReference type="ChEBI" id="CHEBI:61560"/>
        <dbReference type="ChEBI" id="CHEBI:173112"/>
        <dbReference type="EC" id="2.7.7.7"/>
    </reaction>
</comment>
<evidence type="ECO:0000313" key="10">
    <source>
        <dbReference type="Proteomes" id="UP000264883"/>
    </source>
</evidence>
<accession>A0A343J9A5</accession>
<evidence type="ECO:0000259" key="8">
    <source>
        <dbReference type="Pfam" id="PF09115"/>
    </source>
</evidence>
<organism evidence="9 10">
    <name type="scientific">Clostridium isatidis</name>
    <dbReference type="NCBI Taxonomy" id="182773"/>
    <lineage>
        <taxon>Bacteria</taxon>
        <taxon>Bacillati</taxon>
        <taxon>Bacillota</taxon>
        <taxon>Clostridia</taxon>
        <taxon>Eubacteriales</taxon>
        <taxon>Clostridiaceae</taxon>
        <taxon>Clostridium</taxon>
    </lineage>
</organism>
<dbReference type="EMBL" id="CP016786">
    <property type="protein sequence ID" value="ASW42113.1"/>
    <property type="molecule type" value="Genomic_DNA"/>
</dbReference>
<dbReference type="Gene3D" id="3.40.50.300">
    <property type="entry name" value="P-loop containing nucleotide triphosphate hydrolases"/>
    <property type="match status" value="1"/>
</dbReference>
<dbReference type="KEGG" id="cia:BEN51_00995"/>
<feature type="domain" description="DNA polymerase III delta subunit C-terminal" evidence="8">
    <location>
        <begin position="227"/>
        <end position="297"/>
    </location>
</feature>
<dbReference type="InterPro" id="IPR050238">
    <property type="entry name" value="DNA_Rep/Repair_Clamp_Loader"/>
</dbReference>
<dbReference type="RefSeq" id="WP_119864246.1">
    <property type="nucleotide sequence ID" value="NZ_CP016786.1"/>
</dbReference>
<dbReference type="SUPFAM" id="SSF52540">
    <property type="entry name" value="P-loop containing nucleoside triphosphate hydrolases"/>
    <property type="match status" value="1"/>
</dbReference>
<dbReference type="InterPro" id="IPR015199">
    <property type="entry name" value="DNA_pol_III_delta_C"/>
</dbReference>
<evidence type="ECO:0000256" key="5">
    <source>
        <dbReference type="ARBA" id="ARBA00022705"/>
    </source>
</evidence>
<dbReference type="OrthoDB" id="9810148at2"/>
<dbReference type="Pfam" id="PF09115">
    <property type="entry name" value="DNApol3-delta_C"/>
    <property type="match status" value="1"/>
</dbReference>
<dbReference type="Gene3D" id="1.20.272.10">
    <property type="match status" value="1"/>
</dbReference>
<dbReference type="NCBIfam" id="NF004047">
    <property type="entry name" value="PRK05564.1"/>
    <property type="match status" value="1"/>
</dbReference>
<evidence type="ECO:0000256" key="6">
    <source>
        <dbReference type="ARBA" id="ARBA00022932"/>
    </source>
</evidence>
<dbReference type="AlphaFoldDB" id="A0A343J9A5"/>
<sequence length="312" mass="35406">MGEFIGHSRILNNLNLRISSGEISHAHIIVGEDGIGKSPLAIITAKNILGLRNNRESVDIINYRLKKASFGVDEAREIINEINKKPYEGDKKIIIIHDGNKLTVQAQNALLKTIEEPPKGVYIILLCESLELILDTIKSRCEIHKLTPLSNEEVNLYLKNIGISEYKEEEVSAAISYAEGIPGKAEAFLKDSSLKNLRDILIDLLYKIVKGDISNLLEFEDKFSSYKEKKEEILNILSSFVRDIMVFKEINNEKGIINKDKINDIKQLAIEMSYKKLTKIIDKIGECRYNLLKNSNFLLTVRVMLIGFMEVK</sequence>
<dbReference type="GO" id="GO:0003887">
    <property type="term" value="F:DNA-directed DNA polymerase activity"/>
    <property type="evidence" value="ECO:0007669"/>
    <property type="project" value="UniProtKB-KW"/>
</dbReference>
<dbReference type="EC" id="2.7.7.7" evidence="1"/>
<keyword evidence="4" id="KW-0548">Nucleotidyltransferase</keyword>
<keyword evidence="6" id="KW-0239">DNA-directed DNA polymerase</keyword>
<evidence type="ECO:0000256" key="4">
    <source>
        <dbReference type="ARBA" id="ARBA00022695"/>
    </source>
</evidence>
<protein>
    <recommendedName>
        <fullName evidence="2">DNA polymerase III subunit delta'</fullName>
        <ecNumber evidence="1">2.7.7.7</ecNumber>
    </recommendedName>
</protein>
<dbReference type="PANTHER" id="PTHR11669:SF8">
    <property type="entry name" value="DNA POLYMERASE III SUBUNIT DELTA"/>
    <property type="match status" value="1"/>
</dbReference>
<keyword evidence="10" id="KW-1185">Reference proteome</keyword>
<evidence type="ECO:0000256" key="1">
    <source>
        <dbReference type="ARBA" id="ARBA00012417"/>
    </source>
</evidence>
<dbReference type="PANTHER" id="PTHR11669">
    <property type="entry name" value="REPLICATION FACTOR C / DNA POLYMERASE III GAMMA-TAU SUBUNIT"/>
    <property type="match status" value="1"/>
</dbReference>
<evidence type="ECO:0000256" key="7">
    <source>
        <dbReference type="ARBA" id="ARBA00049244"/>
    </source>
</evidence>
<gene>
    <name evidence="9" type="ORF">BEN51_00995</name>
</gene>
<dbReference type="GO" id="GO:0006261">
    <property type="term" value="P:DNA-templated DNA replication"/>
    <property type="evidence" value="ECO:0007669"/>
    <property type="project" value="TreeGrafter"/>
</dbReference>
<evidence type="ECO:0000256" key="3">
    <source>
        <dbReference type="ARBA" id="ARBA00022679"/>
    </source>
</evidence>
<dbReference type="GO" id="GO:0003677">
    <property type="term" value="F:DNA binding"/>
    <property type="evidence" value="ECO:0007669"/>
    <property type="project" value="InterPro"/>
</dbReference>
<evidence type="ECO:0000256" key="2">
    <source>
        <dbReference type="ARBA" id="ARBA00014363"/>
    </source>
</evidence>
<reference evidence="9 10" key="1">
    <citation type="submission" date="2016-08" db="EMBL/GenBank/DDBJ databases">
        <title>Complete Genome Sequence Of The Indigo Reducing Clostridium isatidis DSM15098.</title>
        <authorList>
            <person name="Little G.T."/>
            <person name="Minton N.P."/>
        </authorList>
    </citation>
    <scope>NUCLEOTIDE SEQUENCE [LARGE SCALE GENOMIC DNA]</scope>
    <source>
        <strain evidence="9 10">DSM 15098</strain>
    </source>
</reference>